<gene>
    <name evidence="5" type="ORF">GCM10009554_67200</name>
</gene>
<evidence type="ECO:0000256" key="3">
    <source>
        <dbReference type="ARBA" id="ARBA00023163"/>
    </source>
</evidence>
<evidence type="ECO:0000256" key="2">
    <source>
        <dbReference type="ARBA" id="ARBA00023125"/>
    </source>
</evidence>
<evidence type="ECO:0000256" key="1">
    <source>
        <dbReference type="ARBA" id="ARBA00023015"/>
    </source>
</evidence>
<dbReference type="SUPFAM" id="SSF46785">
    <property type="entry name" value="Winged helix' DNA-binding domain"/>
    <property type="match status" value="1"/>
</dbReference>
<dbReference type="InterPro" id="IPR000835">
    <property type="entry name" value="HTH_MarR-typ"/>
</dbReference>
<accession>A0ABN1RGY0</accession>
<dbReference type="PANTHER" id="PTHR39515">
    <property type="entry name" value="CONSERVED PROTEIN"/>
    <property type="match status" value="1"/>
</dbReference>
<keyword evidence="1" id="KW-0805">Transcription regulation</keyword>
<dbReference type="SMART" id="SM00347">
    <property type="entry name" value="HTH_MARR"/>
    <property type="match status" value="1"/>
</dbReference>
<name>A0ABN1RGY0_9ACTN</name>
<dbReference type="PROSITE" id="PS01117">
    <property type="entry name" value="HTH_MARR_1"/>
    <property type="match status" value="1"/>
</dbReference>
<evidence type="ECO:0000313" key="5">
    <source>
        <dbReference type="EMBL" id="GAA0957013.1"/>
    </source>
</evidence>
<keyword evidence="3" id="KW-0804">Transcription</keyword>
<keyword evidence="6" id="KW-1185">Reference proteome</keyword>
<dbReference type="InterPro" id="IPR023187">
    <property type="entry name" value="Tscrpt_reg_MarR-type_CS"/>
</dbReference>
<dbReference type="EMBL" id="BAAAHK010000018">
    <property type="protein sequence ID" value="GAA0957013.1"/>
    <property type="molecule type" value="Genomic_DNA"/>
</dbReference>
<dbReference type="RefSeq" id="WP_343979687.1">
    <property type="nucleotide sequence ID" value="NZ_BAAAHK010000018.1"/>
</dbReference>
<dbReference type="Proteomes" id="UP001500542">
    <property type="component" value="Unassembled WGS sequence"/>
</dbReference>
<dbReference type="InterPro" id="IPR052526">
    <property type="entry name" value="HTH-type_Bedaq_tolerance"/>
</dbReference>
<dbReference type="PROSITE" id="PS50995">
    <property type="entry name" value="HTH_MARR_2"/>
    <property type="match status" value="1"/>
</dbReference>
<dbReference type="Pfam" id="PF12802">
    <property type="entry name" value="MarR_2"/>
    <property type="match status" value="1"/>
</dbReference>
<organism evidence="5 6">
    <name type="scientific">Kribbella koreensis</name>
    <dbReference type="NCBI Taxonomy" id="57909"/>
    <lineage>
        <taxon>Bacteria</taxon>
        <taxon>Bacillati</taxon>
        <taxon>Actinomycetota</taxon>
        <taxon>Actinomycetes</taxon>
        <taxon>Propionibacteriales</taxon>
        <taxon>Kribbellaceae</taxon>
        <taxon>Kribbella</taxon>
    </lineage>
</organism>
<keyword evidence="2" id="KW-0238">DNA-binding</keyword>
<feature type="domain" description="HTH marR-type" evidence="4">
    <location>
        <begin position="12"/>
        <end position="145"/>
    </location>
</feature>
<proteinExistence type="predicted"/>
<protein>
    <submittedName>
        <fullName evidence="5">MarR family transcriptional regulator</fullName>
    </submittedName>
</protein>
<comment type="caution">
    <text evidence="5">The sequence shown here is derived from an EMBL/GenBank/DDBJ whole genome shotgun (WGS) entry which is preliminary data.</text>
</comment>
<reference evidence="5 6" key="1">
    <citation type="journal article" date="2019" name="Int. J. Syst. Evol. Microbiol.">
        <title>The Global Catalogue of Microorganisms (GCM) 10K type strain sequencing project: providing services to taxonomists for standard genome sequencing and annotation.</title>
        <authorList>
            <consortium name="The Broad Institute Genomics Platform"/>
            <consortium name="The Broad Institute Genome Sequencing Center for Infectious Disease"/>
            <person name="Wu L."/>
            <person name="Ma J."/>
        </authorList>
    </citation>
    <scope>NUCLEOTIDE SEQUENCE [LARGE SCALE GENOMIC DNA]</scope>
    <source>
        <strain evidence="5 6">JCM 10977</strain>
    </source>
</reference>
<dbReference type="Gene3D" id="1.10.10.10">
    <property type="entry name" value="Winged helix-like DNA-binding domain superfamily/Winged helix DNA-binding domain"/>
    <property type="match status" value="1"/>
</dbReference>
<dbReference type="Gene3D" id="1.10.287.100">
    <property type="match status" value="1"/>
</dbReference>
<evidence type="ECO:0000259" key="4">
    <source>
        <dbReference type="PROSITE" id="PS50995"/>
    </source>
</evidence>
<dbReference type="PANTHER" id="PTHR39515:SF2">
    <property type="entry name" value="HTH-TYPE TRANSCRIPTIONAL REGULATOR RV0880"/>
    <property type="match status" value="1"/>
</dbReference>
<sequence length="149" mass="16709">MPEIVAQQVKSDVGLASALRSSTLRLSRQIRRQRVEGHDLTANQLGVLGALGKHDAMTIGELAAHEQVKPPSMTRIVSNMEEAGLVVRRPHATDKRQIVVELTQAAHDLIHANRRRRDEWLQTKLKKLTPEERDILRKAAPVLERLAAQ</sequence>
<dbReference type="InterPro" id="IPR036388">
    <property type="entry name" value="WH-like_DNA-bd_sf"/>
</dbReference>
<dbReference type="InterPro" id="IPR036390">
    <property type="entry name" value="WH_DNA-bd_sf"/>
</dbReference>
<evidence type="ECO:0000313" key="6">
    <source>
        <dbReference type="Proteomes" id="UP001500542"/>
    </source>
</evidence>